<evidence type="ECO:0000256" key="1">
    <source>
        <dbReference type="SAM" id="Phobius"/>
    </source>
</evidence>
<proteinExistence type="predicted"/>
<comment type="caution">
    <text evidence="2">The sequence shown here is derived from an EMBL/GenBank/DDBJ whole genome shotgun (WGS) entry which is preliminary data.</text>
</comment>
<feature type="non-terminal residue" evidence="2">
    <location>
        <position position="35"/>
    </location>
</feature>
<name>A0A0F9IDJ5_9ZZZZ</name>
<sequence length="35" mass="4008">MDNKKWAPDWLEFALVALLILIVTLVIALLLGDLW</sequence>
<gene>
    <name evidence="2" type="ORF">LCGC14_1671580</name>
</gene>
<keyword evidence="1" id="KW-0812">Transmembrane</keyword>
<keyword evidence="1" id="KW-0472">Membrane</keyword>
<organism evidence="2">
    <name type="scientific">marine sediment metagenome</name>
    <dbReference type="NCBI Taxonomy" id="412755"/>
    <lineage>
        <taxon>unclassified sequences</taxon>
        <taxon>metagenomes</taxon>
        <taxon>ecological metagenomes</taxon>
    </lineage>
</organism>
<dbReference type="EMBL" id="LAZR01014356">
    <property type="protein sequence ID" value="KKM17849.1"/>
    <property type="molecule type" value="Genomic_DNA"/>
</dbReference>
<accession>A0A0F9IDJ5</accession>
<protein>
    <submittedName>
        <fullName evidence="2">Uncharacterized protein</fullName>
    </submittedName>
</protein>
<feature type="transmembrane region" description="Helical" evidence="1">
    <location>
        <begin position="12"/>
        <end position="32"/>
    </location>
</feature>
<evidence type="ECO:0000313" key="2">
    <source>
        <dbReference type="EMBL" id="KKM17849.1"/>
    </source>
</evidence>
<dbReference type="AlphaFoldDB" id="A0A0F9IDJ5"/>
<keyword evidence="1" id="KW-1133">Transmembrane helix</keyword>
<reference evidence="2" key="1">
    <citation type="journal article" date="2015" name="Nature">
        <title>Complex archaea that bridge the gap between prokaryotes and eukaryotes.</title>
        <authorList>
            <person name="Spang A."/>
            <person name="Saw J.H."/>
            <person name="Jorgensen S.L."/>
            <person name="Zaremba-Niedzwiedzka K."/>
            <person name="Martijn J."/>
            <person name="Lind A.E."/>
            <person name="van Eijk R."/>
            <person name="Schleper C."/>
            <person name="Guy L."/>
            <person name="Ettema T.J."/>
        </authorList>
    </citation>
    <scope>NUCLEOTIDE SEQUENCE</scope>
</reference>